<dbReference type="InterPro" id="IPR039798">
    <property type="entry name" value="Sulfhydryl_oxidase"/>
</dbReference>
<evidence type="ECO:0000259" key="8">
    <source>
        <dbReference type="PROSITE" id="PS51324"/>
    </source>
</evidence>
<dbReference type="PANTHER" id="PTHR22897:SF8">
    <property type="entry name" value="SULFHYDRYL OXIDASE"/>
    <property type="match status" value="1"/>
</dbReference>
<dbReference type="GO" id="GO:0016971">
    <property type="term" value="F:flavin-dependent sulfhydryl oxidase activity"/>
    <property type="evidence" value="ECO:0007669"/>
    <property type="project" value="InterPro"/>
</dbReference>
<keyword evidence="4 7" id="KW-0274">FAD</keyword>
<sequence length="97" mass="11113">TSKDSVLWLWSAHNKANKRLRGHVSEDPEYPKIEFPLDKTCPQCHILNGETISWNMVKVLEFLVKLYSEKSIAVSRDLRDVYAARAKGIAHMSVESQ</sequence>
<evidence type="ECO:0000256" key="2">
    <source>
        <dbReference type="ARBA" id="ARBA00022630"/>
    </source>
</evidence>
<evidence type="ECO:0000256" key="7">
    <source>
        <dbReference type="RuleBase" id="RU371123"/>
    </source>
</evidence>
<feature type="domain" description="ERV/ALR sulfhydryl oxidase" evidence="8">
    <location>
        <begin position="1"/>
        <end position="35"/>
    </location>
</feature>
<dbReference type="GO" id="GO:0003756">
    <property type="term" value="F:protein disulfide isomerase activity"/>
    <property type="evidence" value="ECO:0007669"/>
    <property type="project" value="TreeGrafter"/>
</dbReference>
<comment type="catalytic activity">
    <reaction evidence="7">
        <text>2 R'C(R)SH + O2 = R'C(R)S-S(R)CR' + H2O2</text>
        <dbReference type="Rhea" id="RHEA:17357"/>
        <dbReference type="ChEBI" id="CHEBI:15379"/>
        <dbReference type="ChEBI" id="CHEBI:16240"/>
        <dbReference type="ChEBI" id="CHEBI:16520"/>
        <dbReference type="ChEBI" id="CHEBI:17412"/>
        <dbReference type="EC" id="1.8.3.2"/>
    </reaction>
</comment>
<feature type="non-terminal residue" evidence="9">
    <location>
        <position position="97"/>
    </location>
</feature>
<dbReference type="InterPro" id="IPR036774">
    <property type="entry name" value="ERV/ALR_sulphydryl_oxid_sf"/>
</dbReference>
<protein>
    <recommendedName>
        <fullName evidence="7">Sulfhydryl oxidase</fullName>
        <ecNumber evidence="7">1.8.3.2</ecNumber>
    </recommendedName>
</protein>
<evidence type="ECO:0000256" key="4">
    <source>
        <dbReference type="ARBA" id="ARBA00022827"/>
    </source>
</evidence>
<dbReference type="GO" id="GO:0006457">
    <property type="term" value="P:protein folding"/>
    <property type="evidence" value="ECO:0007669"/>
    <property type="project" value="TreeGrafter"/>
</dbReference>
<keyword evidence="6" id="KW-1015">Disulfide bond</keyword>
<comment type="cofactor">
    <cofactor evidence="1 7">
        <name>FAD</name>
        <dbReference type="ChEBI" id="CHEBI:57692"/>
    </cofactor>
</comment>
<accession>A0A0B6Y584</accession>
<dbReference type="GO" id="GO:0000139">
    <property type="term" value="C:Golgi membrane"/>
    <property type="evidence" value="ECO:0007669"/>
    <property type="project" value="TreeGrafter"/>
</dbReference>
<dbReference type="AlphaFoldDB" id="A0A0B6Y584"/>
<dbReference type="PROSITE" id="PS51324">
    <property type="entry name" value="ERV_ALR"/>
    <property type="match status" value="1"/>
</dbReference>
<proteinExistence type="predicted"/>
<evidence type="ECO:0000256" key="1">
    <source>
        <dbReference type="ARBA" id="ARBA00001974"/>
    </source>
</evidence>
<evidence type="ECO:0000256" key="5">
    <source>
        <dbReference type="ARBA" id="ARBA00023002"/>
    </source>
</evidence>
<evidence type="ECO:0000256" key="6">
    <source>
        <dbReference type="ARBA" id="ARBA00023157"/>
    </source>
</evidence>
<dbReference type="InterPro" id="IPR017905">
    <property type="entry name" value="ERV/ALR_sulphydryl_oxidase"/>
</dbReference>
<dbReference type="GO" id="GO:0005615">
    <property type="term" value="C:extracellular space"/>
    <property type="evidence" value="ECO:0007669"/>
    <property type="project" value="TreeGrafter"/>
</dbReference>
<dbReference type="Gene3D" id="1.20.120.310">
    <property type="entry name" value="ERV/ALR sulfhydryl oxidase domain"/>
    <property type="match status" value="1"/>
</dbReference>
<reference evidence="9" key="1">
    <citation type="submission" date="2014-12" db="EMBL/GenBank/DDBJ databases">
        <title>Insight into the proteome of Arion vulgaris.</title>
        <authorList>
            <person name="Aradska J."/>
            <person name="Bulat T."/>
            <person name="Smidak R."/>
            <person name="Sarate P."/>
            <person name="Gangsoo J."/>
            <person name="Sialana F."/>
            <person name="Bilban M."/>
            <person name="Lubec G."/>
        </authorList>
    </citation>
    <scope>NUCLEOTIDE SEQUENCE</scope>
    <source>
        <tissue evidence="9">Skin</tissue>
    </source>
</reference>
<dbReference type="EMBL" id="HACG01004398">
    <property type="protein sequence ID" value="CEK51263.1"/>
    <property type="molecule type" value="Transcribed_RNA"/>
</dbReference>
<evidence type="ECO:0000313" key="9">
    <source>
        <dbReference type="EMBL" id="CEK51263.1"/>
    </source>
</evidence>
<evidence type="ECO:0000256" key="3">
    <source>
        <dbReference type="ARBA" id="ARBA00022729"/>
    </source>
</evidence>
<dbReference type="SUPFAM" id="SSF69000">
    <property type="entry name" value="FAD-dependent thiol oxidase"/>
    <property type="match status" value="1"/>
</dbReference>
<feature type="non-terminal residue" evidence="9">
    <location>
        <position position="1"/>
    </location>
</feature>
<name>A0A0B6Y584_9EUPU</name>
<dbReference type="EC" id="1.8.3.2" evidence="7"/>
<organism evidence="9">
    <name type="scientific">Arion vulgaris</name>
    <dbReference type="NCBI Taxonomy" id="1028688"/>
    <lineage>
        <taxon>Eukaryota</taxon>
        <taxon>Metazoa</taxon>
        <taxon>Spiralia</taxon>
        <taxon>Lophotrochozoa</taxon>
        <taxon>Mollusca</taxon>
        <taxon>Gastropoda</taxon>
        <taxon>Heterobranchia</taxon>
        <taxon>Euthyneura</taxon>
        <taxon>Panpulmonata</taxon>
        <taxon>Eupulmonata</taxon>
        <taxon>Stylommatophora</taxon>
        <taxon>Helicina</taxon>
        <taxon>Arionoidea</taxon>
        <taxon>Arionidae</taxon>
        <taxon>Arion</taxon>
    </lineage>
</organism>
<dbReference type="PANTHER" id="PTHR22897">
    <property type="entry name" value="QUIESCIN Q6-RELATED SULFHYDRYL OXIDASE"/>
    <property type="match status" value="1"/>
</dbReference>
<gene>
    <name evidence="9" type="primary">ORF12985</name>
</gene>
<keyword evidence="2 7" id="KW-0285">Flavoprotein</keyword>
<keyword evidence="5 7" id="KW-0560">Oxidoreductase</keyword>
<keyword evidence="3" id="KW-0732">Signal</keyword>